<gene>
    <name evidence="1" type="ORF">rCG_34476</name>
</gene>
<name>A6HKI0_RAT</name>
<dbReference type="AlphaFoldDB" id="A6HKI0"/>
<dbReference type="Proteomes" id="UP000234681">
    <property type="component" value="Chromosome 10"/>
</dbReference>
<reference evidence="1 2" key="1">
    <citation type="submission" date="2005-07" db="EMBL/GenBank/DDBJ databases">
        <authorList>
            <person name="Mural R.J."/>
            <person name="Li P.W."/>
            <person name="Adams M.D."/>
            <person name="Amanatides P.G."/>
            <person name="Baden-Tillson H."/>
            <person name="Barnstead M."/>
            <person name="Chin S.H."/>
            <person name="Dew I."/>
            <person name="Evans C.A."/>
            <person name="Ferriera S."/>
            <person name="Flanigan M."/>
            <person name="Fosler C."/>
            <person name="Glodek A."/>
            <person name="Gu Z."/>
            <person name="Holt R.A."/>
            <person name="Jennings D."/>
            <person name="Kraft C.L."/>
            <person name="Lu F."/>
            <person name="Nguyen T."/>
            <person name="Nusskern D.R."/>
            <person name="Pfannkoch C.M."/>
            <person name="Sitter C."/>
            <person name="Sutton G.G."/>
            <person name="Venter J.C."/>
            <person name="Wang Z."/>
            <person name="Woodage T."/>
            <person name="Zheng X.H."/>
            <person name="Zhong F."/>
        </authorList>
    </citation>
    <scope>NUCLEOTIDE SEQUENCE [LARGE SCALE GENOMIC DNA]</scope>
    <source>
        <strain>BN</strain>
        <strain evidence="2">Sprague-Dawley</strain>
    </source>
</reference>
<organism evidence="1 2">
    <name type="scientific">Rattus norvegicus</name>
    <name type="common">Rat</name>
    <dbReference type="NCBI Taxonomy" id="10116"/>
    <lineage>
        <taxon>Eukaryota</taxon>
        <taxon>Metazoa</taxon>
        <taxon>Chordata</taxon>
        <taxon>Craniata</taxon>
        <taxon>Vertebrata</taxon>
        <taxon>Euteleostomi</taxon>
        <taxon>Mammalia</taxon>
        <taxon>Eutheria</taxon>
        <taxon>Euarchontoglires</taxon>
        <taxon>Glires</taxon>
        <taxon>Rodentia</taxon>
        <taxon>Myomorpha</taxon>
        <taxon>Muroidea</taxon>
        <taxon>Muridae</taxon>
        <taxon>Murinae</taxon>
        <taxon>Rattus</taxon>
    </lineage>
</organism>
<protein>
    <submittedName>
        <fullName evidence="1">RCG34476</fullName>
    </submittedName>
</protein>
<sequence length="40" mass="4702">MRGCLRAHRRRVCAQDCSMGFPVRKVHTLCSLTHWCLERS</sequence>
<evidence type="ECO:0000313" key="2">
    <source>
        <dbReference type="Proteomes" id="UP000234681"/>
    </source>
</evidence>
<evidence type="ECO:0000313" key="1">
    <source>
        <dbReference type="EMBL" id="EDM06535.1"/>
    </source>
</evidence>
<dbReference type="EMBL" id="CH473948">
    <property type="protein sequence ID" value="EDM06535.1"/>
    <property type="molecule type" value="Genomic_DNA"/>
</dbReference>
<accession>A6HKI0</accession>
<proteinExistence type="predicted"/>